<dbReference type="AlphaFoldDB" id="A0AAD8XVZ2"/>
<dbReference type="EMBL" id="JATAAI010000038">
    <property type="protein sequence ID" value="KAK1734510.1"/>
    <property type="molecule type" value="Genomic_DNA"/>
</dbReference>
<evidence type="ECO:0000313" key="4">
    <source>
        <dbReference type="Proteomes" id="UP001224775"/>
    </source>
</evidence>
<reference evidence="3" key="1">
    <citation type="submission" date="2023-06" db="EMBL/GenBank/DDBJ databases">
        <title>Survivors Of The Sea: Transcriptome response of Skeletonema marinoi to long-term dormancy.</title>
        <authorList>
            <person name="Pinder M.I.M."/>
            <person name="Kourtchenko O."/>
            <person name="Robertson E.K."/>
            <person name="Larsson T."/>
            <person name="Maumus F."/>
            <person name="Osuna-Cruz C.M."/>
            <person name="Vancaester E."/>
            <person name="Stenow R."/>
            <person name="Vandepoele K."/>
            <person name="Ploug H."/>
            <person name="Bruchert V."/>
            <person name="Godhe A."/>
            <person name="Topel M."/>
        </authorList>
    </citation>
    <scope>NUCLEOTIDE SEQUENCE</scope>
    <source>
        <strain evidence="3">R05AC</strain>
    </source>
</reference>
<organism evidence="3 4">
    <name type="scientific">Skeletonema marinoi</name>
    <dbReference type="NCBI Taxonomy" id="267567"/>
    <lineage>
        <taxon>Eukaryota</taxon>
        <taxon>Sar</taxon>
        <taxon>Stramenopiles</taxon>
        <taxon>Ochrophyta</taxon>
        <taxon>Bacillariophyta</taxon>
        <taxon>Coscinodiscophyceae</taxon>
        <taxon>Thalassiosirophycidae</taxon>
        <taxon>Thalassiosirales</taxon>
        <taxon>Skeletonemataceae</taxon>
        <taxon>Skeletonema</taxon>
        <taxon>Skeletonema marinoi-dohrnii complex</taxon>
    </lineage>
</organism>
<protein>
    <submittedName>
        <fullName evidence="3">Uncharacterized protein</fullName>
    </submittedName>
</protein>
<keyword evidence="4" id="KW-1185">Reference proteome</keyword>
<evidence type="ECO:0000256" key="1">
    <source>
        <dbReference type="SAM" id="MobiDB-lite"/>
    </source>
</evidence>
<name>A0AAD8XVZ2_9STRA</name>
<feature type="compositionally biased region" description="Basic residues" evidence="1">
    <location>
        <begin position="198"/>
        <end position="208"/>
    </location>
</feature>
<gene>
    <name evidence="3" type="ORF">QTG54_014758</name>
</gene>
<keyword evidence="2" id="KW-0812">Transmembrane</keyword>
<evidence type="ECO:0000256" key="2">
    <source>
        <dbReference type="SAM" id="Phobius"/>
    </source>
</evidence>
<proteinExistence type="predicted"/>
<sequence>MSFDCSGNTIFTDLELDYSDDNVLLATITADAEWKNNTQASLTATMGDVKVLEEKFELCTYLTEESVACGDAGNVTLDLSSIAVPRAGATSETMASLISSSYIEFKAKPSGKNKEKCIKSPISTTSHLFSFSHSPLTSESAFKLELLLGMIALVALVGLAAFAYKRSKISVGILRVKRIPNGIRITRSRSGRSLSRSRSGRSRSRSRSSGRSITRSTSSKSLEQKLYEGEEGLV</sequence>
<accession>A0AAD8XVZ2</accession>
<comment type="caution">
    <text evidence="3">The sequence shown here is derived from an EMBL/GenBank/DDBJ whole genome shotgun (WGS) entry which is preliminary data.</text>
</comment>
<keyword evidence="2" id="KW-0472">Membrane</keyword>
<keyword evidence="2" id="KW-1133">Transmembrane helix</keyword>
<evidence type="ECO:0000313" key="3">
    <source>
        <dbReference type="EMBL" id="KAK1734510.1"/>
    </source>
</evidence>
<dbReference type="Proteomes" id="UP001224775">
    <property type="component" value="Unassembled WGS sequence"/>
</dbReference>
<feature type="transmembrane region" description="Helical" evidence="2">
    <location>
        <begin position="146"/>
        <end position="164"/>
    </location>
</feature>
<feature type="compositionally biased region" description="Low complexity" evidence="1">
    <location>
        <begin position="209"/>
        <end position="219"/>
    </location>
</feature>
<feature type="region of interest" description="Disordered" evidence="1">
    <location>
        <begin position="187"/>
        <end position="234"/>
    </location>
</feature>